<sequence length="153" mass="16710">MSAAFCVPNRHRSPMTTLFSTSIHTVCIERVRISRLRPSAPLCALSADDDLCHAQNDRALPFRCSKVSDPDQYVISLSTGVRAPGIHRTVHDTTSAKQTLQHLCDRHWISSSLPSMPRDHSLLAPLAPSSAVHLVPSLPSLVSLARLPPHVTP</sequence>
<proteinExistence type="predicted"/>
<accession>A0A0J0XE46</accession>
<evidence type="ECO:0000313" key="2">
    <source>
        <dbReference type="Proteomes" id="UP000053611"/>
    </source>
</evidence>
<dbReference type="EMBL" id="KQ087261">
    <property type="protein sequence ID" value="KLT39352.1"/>
    <property type="molecule type" value="Genomic_DNA"/>
</dbReference>
<protein>
    <submittedName>
        <fullName evidence="1">Uncharacterized protein</fullName>
    </submittedName>
</protein>
<evidence type="ECO:0000313" key="1">
    <source>
        <dbReference type="EMBL" id="KLT39352.1"/>
    </source>
</evidence>
<dbReference type="GeneID" id="28980460"/>
<reference evidence="1 2" key="1">
    <citation type="submission" date="2015-03" db="EMBL/GenBank/DDBJ databases">
        <title>Genomics and transcriptomics of the oil-accumulating basidiomycete yeast T. oleaginosus allow insights into substrate utilization and the diverse evolutionary trajectories of mating systems in fungi.</title>
        <authorList>
            <consortium name="DOE Joint Genome Institute"/>
            <person name="Kourist R."/>
            <person name="Kracht O."/>
            <person name="Bracharz F."/>
            <person name="Lipzen A."/>
            <person name="Nolan M."/>
            <person name="Ohm R."/>
            <person name="Grigoriev I."/>
            <person name="Sun S."/>
            <person name="Heitman J."/>
            <person name="Bruck T."/>
            <person name="Nowrousian M."/>
        </authorList>
    </citation>
    <scope>NUCLEOTIDE SEQUENCE [LARGE SCALE GENOMIC DNA]</scope>
    <source>
        <strain evidence="1 2">IBC0246</strain>
    </source>
</reference>
<dbReference type="Proteomes" id="UP000053611">
    <property type="component" value="Unassembled WGS sequence"/>
</dbReference>
<gene>
    <name evidence="1" type="ORF">CC85DRAFT_197075</name>
</gene>
<dbReference type="RefSeq" id="XP_018275843.1">
    <property type="nucleotide sequence ID" value="XM_018419857.1"/>
</dbReference>
<name>A0A0J0XE46_9TREE</name>
<keyword evidence="2" id="KW-1185">Reference proteome</keyword>
<organism evidence="1 2">
    <name type="scientific">Cutaneotrichosporon oleaginosum</name>
    <dbReference type="NCBI Taxonomy" id="879819"/>
    <lineage>
        <taxon>Eukaryota</taxon>
        <taxon>Fungi</taxon>
        <taxon>Dikarya</taxon>
        <taxon>Basidiomycota</taxon>
        <taxon>Agaricomycotina</taxon>
        <taxon>Tremellomycetes</taxon>
        <taxon>Trichosporonales</taxon>
        <taxon>Trichosporonaceae</taxon>
        <taxon>Cutaneotrichosporon</taxon>
    </lineage>
</organism>
<dbReference type="AlphaFoldDB" id="A0A0J0XE46"/>